<dbReference type="InterPro" id="IPR045079">
    <property type="entry name" value="Oxoprolinase-like"/>
</dbReference>
<reference evidence="4 5" key="1">
    <citation type="journal article" date="2010" name="J. Bacteriol.">
        <title>Complete genome sequence of the representative gamma-hexachlorocyclohexane-degrading bacterium Sphingobium japonicum UT26.</title>
        <authorList>
            <person name="Nagata Y."/>
            <person name="Ohtsubo Y."/>
            <person name="Endo R."/>
            <person name="Ichikawa N."/>
            <person name="Ankai A."/>
            <person name="Oguchi A."/>
            <person name="Fukui S."/>
            <person name="Fujita N."/>
            <person name="Tsuda M."/>
        </authorList>
    </citation>
    <scope>NUCLEOTIDE SEQUENCE [LARGE SCALE GENOMIC DNA]</scope>
    <source>
        <strain evidence="5">DSM 16413 / CCM 7287 / MTCC 6362 / UT26 / NBRC 101211 / UT26S</strain>
    </source>
</reference>
<dbReference type="KEGG" id="sjp:SJA_C1-18790"/>
<dbReference type="Proteomes" id="UP000007753">
    <property type="component" value="Chromosome 1"/>
</dbReference>
<feature type="domain" description="Acetophenone carboxylase-like C-terminal" evidence="3">
    <location>
        <begin position="509"/>
        <end position="678"/>
    </location>
</feature>
<dbReference type="GO" id="GO:0006749">
    <property type="term" value="P:glutathione metabolic process"/>
    <property type="evidence" value="ECO:0007669"/>
    <property type="project" value="TreeGrafter"/>
</dbReference>
<dbReference type="InterPro" id="IPR008040">
    <property type="entry name" value="Hydant_A_N"/>
</dbReference>
<dbReference type="GO" id="GO:0047423">
    <property type="term" value="F:N-methylhydantoinase (ATP-hydrolyzing) activity"/>
    <property type="evidence" value="ECO:0007669"/>
    <property type="project" value="UniProtKB-EC"/>
</dbReference>
<evidence type="ECO:0000313" key="5">
    <source>
        <dbReference type="Proteomes" id="UP000007753"/>
    </source>
</evidence>
<dbReference type="STRING" id="452662.SJA_C1-18790"/>
<organism evidence="4 5">
    <name type="scientific">Sphingobium indicum (strain DSM 16413 / CCM 7287 / MTCC 6362 / UT26 / NBRC 101211 / UT26S)</name>
    <name type="common">Sphingobium japonicum</name>
    <dbReference type="NCBI Taxonomy" id="452662"/>
    <lineage>
        <taxon>Bacteria</taxon>
        <taxon>Pseudomonadati</taxon>
        <taxon>Pseudomonadota</taxon>
        <taxon>Alphaproteobacteria</taxon>
        <taxon>Sphingomonadales</taxon>
        <taxon>Sphingomonadaceae</taxon>
        <taxon>Sphingobium</taxon>
    </lineage>
</organism>
<name>D4Z281_SPHIU</name>
<dbReference type="EC" id="3.5.2.14" evidence="4"/>
<dbReference type="Pfam" id="PF05378">
    <property type="entry name" value="Hydant_A_N"/>
    <property type="match status" value="1"/>
</dbReference>
<proteinExistence type="predicted"/>
<dbReference type="SUPFAM" id="SSF53067">
    <property type="entry name" value="Actin-like ATPase domain"/>
    <property type="match status" value="1"/>
</dbReference>
<dbReference type="HOGENOM" id="CLU_002157_1_2_5"/>
<gene>
    <name evidence="4" type="primary">hyuA</name>
    <name evidence="4" type="ordered locus">SJA_C1-18790</name>
</gene>
<dbReference type="AlphaFoldDB" id="D4Z281"/>
<dbReference type="GeneID" id="29273479"/>
<evidence type="ECO:0000259" key="2">
    <source>
        <dbReference type="Pfam" id="PF05378"/>
    </source>
</evidence>
<evidence type="ECO:0000259" key="3">
    <source>
        <dbReference type="Pfam" id="PF19278"/>
    </source>
</evidence>
<dbReference type="eggNOG" id="COG0145">
    <property type="taxonomic scope" value="Bacteria"/>
</dbReference>
<dbReference type="InterPro" id="IPR043129">
    <property type="entry name" value="ATPase_NBD"/>
</dbReference>
<protein>
    <submittedName>
        <fullName evidence="4">N-methylhydantoinase A</fullName>
        <ecNumber evidence="4">3.5.2.14</ecNumber>
    </submittedName>
</protein>
<evidence type="ECO:0000259" key="1">
    <source>
        <dbReference type="Pfam" id="PF01968"/>
    </source>
</evidence>
<dbReference type="PANTHER" id="PTHR11365:SF23">
    <property type="entry name" value="HYPOTHETICAL 5-OXOPROLINASE (EUROFUNG)-RELATED"/>
    <property type="match status" value="1"/>
</dbReference>
<dbReference type="InterPro" id="IPR049517">
    <property type="entry name" value="ACX-like_C"/>
</dbReference>
<dbReference type="InterPro" id="IPR002821">
    <property type="entry name" value="Hydantoinase_A"/>
</dbReference>
<dbReference type="EMBL" id="AP010803">
    <property type="protein sequence ID" value="BAI96713.1"/>
    <property type="molecule type" value="Genomic_DNA"/>
</dbReference>
<dbReference type="RefSeq" id="WP_013040186.1">
    <property type="nucleotide sequence ID" value="NC_014006.1"/>
</dbReference>
<sequence length="688" mass="71868">MTFASPSNVAVAIDIGGTFTDVTLLDRATGQIWRTKTPSTPEDQSIGFVEGIRKIAGLAGREETDVAQLFHATTVATNLILEGKGAKAAVLATSGFGHVLEIGRHDIPGGANPYTWVKPKRPVPPELIFEVGGRISKDGEELEPLDEAAVRSAGAKIAQLGIGTIAVCLLNAYVSSAHELRVRDILVESCPGAIISLSSEILPVFREYERSMVTLLNAYVAPAVAGYVGNLHNRIDALGIKAPLLLMKSNGGVAGAGEISRQPVQTALSGPAAGVVGASFFGRMAGFDNIIGIDIGGTSADISVIRGGTPNMSVESRIADWPITLPMIDVHTIGAGGGSIAEVVNGTLKVGPASAGAQPGPVCYRRGGTRPTVTDAHVVLGHLPPYLMNGEMSLDVEGAAEAIQREVAEPLGMDVTEAARGILSIADNKMMGAIRLVSVERGLDPRDFALMPFGGAGPLHGGALARLLGVRTIVIPPAPGVLSAIGLLVSNLRSEFSRTLVQGSGIDPEAIAKAYAELGTEGSAWLDSEDIAGEARSIGWSADMRYMNQGFELSVPWQGDEVNADTIAATVQAFHDRHAELYTFAQPDVPVEIVTLRVSATGTLPHPHFPRIGSGQPPEACITGKMRVAFEAGSLDCPIYDREAMGAGAQVAGPAIFRQVDTTILLLPGQTATIDPHGCMIIHDHDHG</sequence>
<dbReference type="PANTHER" id="PTHR11365">
    <property type="entry name" value="5-OXOPROLINASE RELATED"/>
    <property type="match status" value="1"/>
</dbReference>
<dbReference type="GO" id="GO:0005829">
    <property type="term" value="C:cytosol"/>
    <property type="evidence" value="ECO:0007669"/>
    <property type="project" value="TreeGrafter"/>
</dbReference>
<keyword evidence="4" id="KW-0378">Hydrolase</keyword>
<dbReference type="GO" id="GO:0017168">
    <property type="term" value="F:5-oxoprolinase (ATP-hydrolyzing) activity"/>
    <property type="evidence" value="ECO:0007669"/>
    <property type="project" value="TreeGrafter"/>
</dbReference>
<dbReference type="Pfam" id="PF01968">
    <property type="entry name" value="Hydantoinase_A"/>
    <property type="match status" value="1"/>
</dbReference>
<accession>D4Z281</accession>
<feature type="domain" description="Hydantoinase/oxoprolinase N-terminal" evidence="2">
    <location>
        <begin position="11"/>
        <end position="188"/>
    </location>
</feature>
<evidence type="ECO:0000313" key="4">
    <source>
        <dbReference type="EMBL" id="BAI96713.1"/>
    </source>
</evidence>
<feature type="domain" description="Hydantoinase A/oxoprolinase" evidence="1">
    <location>
        <begin position="212"/>
        <end position="495"/>
    </location>
</feature>
<dbReference type="Pfam" id="PF19278">
    <property type="entry name" value="Hydant_A_C"/>
    <property type="match status" value="1"/>
</dbReference>
<keyword evidence="5" id="KW-1185">Reference proteome</keyword>